<evidence type="ECO:0000256" key="5">
    <source>
        <dbReference type="ARBA" id="ARBA00022692"/>
    </source>
</evidence>
<comment type="caution">
    <text evidence="13">The sequence shown here is derived from an EMBL/GenBank/DDBJ whole genome shotgun (WGS) entry which is preliminary data.</text>
</comment>
<dbReference type="PRINTS" id="PR00182">
    <property type="entry name" value="ECOLNEIPORIN"/>
</dbReference>
<keyword evidence="7" id="KW-0406">Ion transport</keyword>
<dbReference type="Gene3D" id="2.40.160.10">
    <property type="entry name" value="Porin"/>
    <property type="match status" value="1"/>
</dbReference>
<comment type="subcellular location">
    <subcellularLocation>
        <location evidence="1">Cell outer membrane</location>
        <topology evidence="1">Multi-pass membrane protein</topology>
    </subcellularLocation>
</comment>
<evidence type="ECO:0000256" key="7">
    <source>
        <dbReference type="ARBA" id="ARBA00023065"/>
    </source>
</evidence>
<keyword evidence="9" id="KW-0472">Membrane</keyword>
<dbReference type="CDD" id="cd00342">
    <property type="entry name" value="gram_neg_porins"/>
    <property type="match status" value="1"/>
</dbReference>
<keyword evidence="10" id="KW-0998">Cell outer membrane</keyword>
<keyword evidence="4" id="KW-1134">Transmembrane beta strand</keyword>
<keyword evidence="8" id="KW-0626">Porin</keyword>
<evidence type="ECO:0000256" key="3">
    <source>
        <dbReference type="ARBA" id="ARBA00022448"/>
    </source>
</evidence>
<evidence type="ECO:0000256" key="6">
    <source>
        <dbReference type="ARBA" id="ARBA00022729"/>
    </source>
</evidence>
<dbReference type="InterPro" id="IPR023614">
    <property type="entry name" value="Porin_dom_sf"/>
</dbReference>
<dbReference type="STRING" id="336831.WG68_17550"/>
<dbReference type="RefSeq" id="WP_046559033.1">
    <property type="nucleotide sequence ID" value="NZ_LAHO01000021.1"/>
</dbReference>
<dbReference type="InterPro" id="IPR050298">
    <property type="entry name" value="Gram-neg_bact_OMP"/>
</dbReference>
<dbReference type="InterPro" id="IPR002299">
    <property type="entry name" value="Porin_Neis"/>
</dbReference>
<organism evidence="13 14">
    <name type="scientific">Arsukibacterium ikkense</name>
    <dbReference type="NCBI Taxonomy" id="336831"/>
    <lineage>
        <taxon>Bacteria</taxon>
        <taxon>Pseudomonadati</taxon>
        <taxon>Pseudomonadota</taxon>
        <taxon>Gammaproteobacteria</taxon>
        <taxon>Chromatiales</taxon>
        <taxon>Chromatiaceae</taxon>
        <taxon>Arsukibacterium</taxon>
    </lineage>
</organism>
<dbReference type="PANTHER" id="PTHR34501">
    <property type="entry name" value="PROTEIN YDDL-RELATED"/>
    <property type="match status" value="1"/>
</dbReference>
<dbReference type="Proteomes" id="UP000034228">
    <property type="component" value="Unassembled WGS sequence"/>
</dbReference>
<evidence type="ECO:0000313" key="14">
    <source>
        <dbReference type="Proteomes" id="UP000034228"/>
    </source>
</evidence>
<comment type="subunit">
    <text evidence="2">Homotrimer.</text>
</comment>
<protein>
    <recommendedName>
        <fullName evidence="12">Porin domain-containing protein</fullName>
    </recommendedName>
</protein>
<dbReference type="Pfam" id="PF13609">
    <property type="entry name" value="Porin_4"/>
    <property type="match status" value="1"/>
</dbReference>
<evidence type="ECO:0000256" key="8">
    <source>
        <dbReference type="ARBA" id="ARBA00023114"/>
    </source>
</evidence>
<dbReference type="GO" id="GO:0009279">
    <property type="term" value="C:cell outer membrane"/>
    <property type="evidence" value="ECO:0007669"/>
    <property type="project" value="UniProtKB-SubCell"/>
</dbReference>
<keyword evidence="5" id="KW-0812">Transmembrane</keyword>
<evidence type="ECO:0000259" key="12">
    <source>
        <dbReference type="Pfam" id="PF13609"/>
    </source>
</evidence>
<dbReference type="GO" id="GO:0034220">
    <property type="term" value="P:monoatomic ion transmembrane transport"/>
    <property type="evidence" value="ECO:0007669"/>
    <property type="project" value="InterPro"/>
</dbReference>
<dbReference type="InterPro" id="IPR001702">
    <property type="entry name" value="Porin_Gram-ve"/>
</dbReference>
<accession>A0A0M2V091</accession>
<keyword evidence="14" id="KW-1185">Reference proteome</keyword>
<dbReference type="InterPro" id="IPR033900">
    <property type="entry name" value="Gram_neg_porin_domain"/>
</dbReference>
<feature type="domain" description="Porin" evidence="12">
    <location>
        <begin position="12"/>
        <end position="302"/>
    </location>
</feature>
<sequence length="344" mass="37307">MKKHPLLCSLSATAALLLAPVHATEFGIYGRAHLSVDQLDNGNDSGLNISSNSSRFGIKGAHQVQDNLKVLLQIESLIRLDEGSGDWASRNSFIGLQGDFGLVRAGFFDTPLKNVRSRTDLFADQVGDARNIVRGGGVDLDRRFRNGLHYQSPTMDNLTLDVHYSTHDRTGSTSDNKDDAISSSVTFDNKALMLILAYERRNRLDNSALSGIRAGLSYQLNEQLRLNAFWQSSDNFAGGDRTAYGVGAAYRLSEAYSIKAQLYQASSADNDDSGATMLALGVDRRFGRNLTLYGALAMTNNQQNASFNASAGGGHGKSLTINTGQDPYALSLGLIYNFSANFSR</sequence>
<dbReference type="EMBL" id="LAHO01000021">
    <property type="protein sequence ID" value="KKO44001.1"/>
    <property type="molecule type" value="Genomic_DNA"/>
</dbReference>
<reference evidence="13 14" key="1">
    <citation type="submission" date="2015-03" db="EMBL/GenBank/DDBJ databases">
        <title>Draft genome sequences of two protease-producing strains of Arsukibacterium isolated from two cold and alkaline environments.</title>
        <authorList>
            <person name="Lylloff J.E."/>
            <person name="Skov L.B."/>
            <person name="Jepsen M."/>
            <person name="Hallin P.F."/>
            <person name="Sorensen S.J."/>
            <person name="Stougaard P."/>
            <person name="Glaring M.A."/>
        </authorList>
    </citation>
    <scope>NUCLEOTIDE SEQUENCE [LARGE SCALE GENOMIC DNA]</scope>
    <source>
        <strain evidence="13 14">GCM72</strain>
    </source>
</reference>
<evidence type="ECO:0000256" key="9">
    <source>
        <dbReference type="ARBA" id="ARBA00023136"/>
    </source>
</evidence>
<evidence type="ECO:0000256" key="2">
    <source>
        <dbReference type="ARBA" id="ARBA00011233"/>
    </source>
</evidence>
<keyword evidence="6 11" id="KW-0732">Signal</keyword>
<dbReference type="PANTHER" id="PTHR34501:SF9">
    <property type="entry name" value="MAJOR OUTER MEMBRANE PROTEIN P.IA"/>
    <property type="match status" value="1"/>
</dbReference>
<dbReference type="GO" id="GO:0046930">
    <property type="term" value="C:pore complex"/>
    <property type="evidence" value="ECO:0007669"/>
    <property type="project" value="UniProtKB-KW"/>
</dbReference>
<evidence type="ECO:0000256" key="10">
    <source>
        <dbReference type="ARBA" id="ARBA00023237"/>
    </source>
</evidence>
<evidence type="ECO:0000313" key="13">
    <source>
        <dbReference type="EMBL" id="KKO44001.1"/>
    </source>
</evidence>
<evidence type="ECO:0000256" key="11">
    <source>
        <dbReference type="SAM" id="SignalP"/>
    </source>
</evidence>
<proteinExistence type="predicted"/>
<dbReference type="AlphaFoldDB" id="A0A0M2V091"/>
<dbReference type="GO" id="GO:0015288">
    <property type="term" value="F:porin activity"/>
    <property type="evidence" value="ECO:0007669"/>
    <property type="project" value="UniProtKB-KW"/>
</dbReference>
<evidence type="ECO:0000256" key="1">
    <source>
        <dbReference type="ARBA" id="ARBA00004571"/>
    </source>
</evidence>
<dbReference type="SUPFAM" id="SSF56935">
    <property type="entry name" value="Porins"/>
    <property type="match status" value="1"/>
</dbReference>
<feature type="signal peptide" evidence="11">
    <location>
        <begin position="1"/>
        <end position="23"/>
    </location>
</feature>
<name>A0A0M2V091_9GAMM</name>
<gene>
    <name evidence="13" type="ORF">WG68_17550</name>
</gene>
<keyword evidence="3" id="KW-0813">Transport</keyword>
<evidence type="ECO:0000256" key="4">
    <source>
        <dbReference type="ARBA" id="ARBA00022452"/>
    </source>
</evidence>
<dbReference type="PRINTS" id="PR00184">
    <property type="entry name" value="NEISSPPORIN"/>
</dbReference>
<feature type="chain" id="PRO_5005644131" description="Porin domain-containing protein" evidence="11">
    <location>
        <begin position="24"/>
        <end position="344"/>
    </location>
</feature>